<proteinExistence type="predicted"/>
<evidence type="ECO:0000313" key="3">
    <source>
        <dbReference type="Proteomes" id="UP000024635"/>
    </source>
</evidence>
<comment type="caution">
    <text evidence="2">The sequence shown here is derived from an EMBL/GenBank/DDBJ whole genome shotgun (WGS) entry which is preliminary data.</text>
</comment>
<evidence type="ECO:0000313" key="2">
    <source>
        <dbReference type="EMBL" id="EYC24457.1"/>
    </source>
</evidence>
<feature type="compositionally biased region" description="Polar residues" evidence="1">
    <location>
        <begin position="7"/>
        <end position="20"/>
    </location>
</feature>
<organism evidence="2 3">
    <name type="scientific">Ancylostoma ceylanicum</name>
    <dbReference type="NCBI Taxonomy" id="53326"/>
    <lineage>
        <taxon>Eukaryota</taxon>
        <taxon>Metazoa</taxon>
        <taxon>Ecdysozoa</taxon>
        <taxon>Nematoda</taxon>
        <taxon>Chromadorea</taxon>
        <taxon>Rhabditida</taxon>
        <taxon>Rhabditina</taxon>
        <taxon>Rhabditomorpha</taxon>
        <taxon>Strongyloidea</taxon>
        <taxon>Ancylostomatidae</taxon>
        <taxon>Ancylostomatinae</taxon>
        <taxon>Ancylostoma</taxon>
    </lineage>
</organism>
<evidence type="ECO:0000256" key="1">
    <source>
        <dbReference type="SAM" id="MobiDB-lite"/>
    </source>
</evidence>
<dbReference type="EMBL" id="JARK01001350">
    <property type="protein sequence ID" value="EYC24457.1"/>
    <property type="molecule type" value="Genomic_DNA"/>
</dbReference>
<name>A0A016VBP3_9BILA</name>
<gene>
    <name evidence="2" type="primary">Acey_s0014.g2513</name>
    <name evidence="2" type="ORF">Y032_0014g2513</name>
</gene>
<sequence length="87" mass="9958">MEPPHQPTASSKQHFYSQPTPGRVRPATLRLSSHYRRIDTRRRNGPAGFPSSRKEATDLLTPPLQRSPRQRRAPDRLNVNPAKNTYS</sequence>
<reference evidence="3" key="1">
    <citation type="journal article" date="2015" name="Nat. Genet.">
        <title>The genome and transcriptome of the zoonotic hookworm Ancylostoma ceylanicum identify infection-specific gene families.</title>
        <authorList>
            <person name="Schwarz E.M."/>
            <person name="Hu Y."/>
            <person name="Antoshechkin I."/>
            <person name="Miller M.M."/>
            <person name="Sternberg P.W."/>
            <person name="Aroian R.V."/>
        </authorList>
    </citation>
    <scope>NUCLEOTIDE SEQUENCE</scope>
    <source>
        <strain evidence="3">HY135</strain>
    </source>
</reference>
<protein>
    <submittedName>
        <fullName evidence="2">Uncharacterized protein</fullName>
    </submittedName>
</protein>
<keyword evidence="3" id="KW-1185">Reference proteome</keyword>
<dbReference type="Proteomes" id="UP000024635">
    <property type="component" value="Unassembled WGS sequence"/>
</dbReference>
<accession>A0A016VBP3</accession>
<dbReference type="AlphaFoldDB" id="A0A016VBP3"/>
<feature type="region of interest" description="Disordered" evidence="1">
    <location>
        <begin position="1"/>
        <end position="87"/>
    </location>
</feature>